<feature type="domain" description="AtuA-like ferredoxin-fold" evidence="3">
    <location>
        <begin position="519"/>
        <end position="614"/>
    </location>
</feature>
<name>A0A8H5N8R4_9HYPO</name>
<organism evidence="4 5">
    <name type="scientific">Fusarium napiforme</name>
    <dbReference type="NCBI Taxonomy" id="42672"/>
    <lineage>
        <taxon>Eukaryota</taxon>
        <taxon>Fungi</taxon>
        <taxon>Dikarya</taxon>
        <taxon>Ascomycota</taxon>
        <taxon>Pezizomycotina</taxon>
        <taxon>Sordariomycetes</taxon>
        <taxon>Hypocreomycetidae</taxon>
        <taxon>Hypocreales</taxon>
        <taxon>Nectriaceae</taxon>
        <taxon>Fusarium</taxon>
        <taxon>Fusarium fujikuroi species complex</taxon>
    </lineage>
</organism>
<accession>A0A8H5N8R4</accession>
<comment type="caution">
    <text evidence="4">The sequence shown here is derived from an EMBL/GenBank/DDBJ whole genome shotgun (WGS) entry which is preliminary data.</text>
</comment>
<evidence type="ECO:0000259" key="2">
    <source>
        <dbReference type="Pfam" id="PF07287"/>
    </source>
</evidence>
<feature type="compositionally biased region" description="Polar residues" evidence="1">
    <location>
        <begin position="494"/>
        <end position="506"/>
    </location>
</feature>
<evidence type="ECO:0000259" key="3">
    <source>
        <dbReference type="Pfam" id="PF23544"/>
    </source>
</evidence>
<proteinExistence type="predicted"/>
<evidence type="ECO:0000313" key="5">
    <source>
        <dbReference type="Proteomes" id="UP000574317"/>
    </source>
</evidence>
<feature type="domain" description="Acyclic terpene utilisation N-terminal" evidence="2">
    <location>
        <begin position="22"/>
        <end position="477"/>
    </location>
</feature>
<dbReference type="PANTHER" id="PTHR47585:SF2">
    <property type="entry name" value="DUF1446 DOMAIN PROTEIN (AFU_ORTHOLOGUE AFUA_6G11420)"/>
    <property type="match status" value="1"/>
</dbReference>
<reference evidence="4 5" key="1">
    <citation type="submission" date="2020-05" db="EMBL/GenBank/DDBJ databases">
        <title>Identification and distribution of gene clusters putatively required for synthesis of sphingolipid metabolism inhibitors in phylogenetically diverse species of the filamentous fungus Fusarium.</title>
        <authorList>
            <person name="Kim H.-S."/>
            <person name="Busman M."/>
            <person name="Brown D.W."/>
            <person name="Divon H."/>
            <person name="Uhlig S."/>
            <person name="Proctor R.H."/>
        </authorList>
    </citation>
    <scope>NUCLEOTIDE SEQUENCE [LARGE SCALE GENOMIC DNA]</scope>
    <source>
        <strain evidence="4 5">NRRL 25196</strain>
    </source>
</reference>
<dbReference type="Proteomes" id="UP000574317">
    <property type="component" value="Unassembled WGS sequence"/>
</dbReference>
<evidence type="ECO:0000256" key="1">
    <source>
        <dbReference type="SAM" id="MobiDB-lite"/>
    </source>
</evidence>
<dbReference type="PANTHER" id="PTHR47585">
    <property type="match status" value="1"/>
</dbReference>
<dbReference type="InterPro" id="IPR010839">
    <property type="entry name" value="AtuA_N"/>
</dbReference>
<dbReference type="InterPro" id="IPR056362">
    <property type="entry name" value="AtuA-like_ferredoxin_dom"/>
</dbReference>
<feature type="compositionally biased region" description="Polar residues" evidence="1">
    <location>
        <begin position="1"/>
        <end position="15"/>
    </location>
</feature>
<feature type="region of interest" description="Disordered" evidence="1">
    <location>
        <begin position="494"/>
        <end position="515"/>
    </location>
</feature>
<gene>
    <name evidence="4" type="ORF">FNAPI_5850</name>
</gene>
<keyword evidence="5" id="KW-1185">Reference proteome</keyword>
<dbReference type="Pfam" id="PF23544">
    <property type="entry name" value="AtuA_ferredoxin"/>
    <property type="match status" value="1"/>
</dbReference>
<dbReference type="AlphaFoldDB" id="A0A8H5N8R4"/>
<feature type="region of interest" description="Disordered" evidence="1">
    <location>
        <begin position="1"/>
        <end position="21"/>
    </location>
</feature>
<dbReference type="EMBL" id="JAAOAO010000212">
    <property type="protein sequence ID" value="KAF5556059.1"/>
    <property type="molecule type" value="Genomic_DNA"/>
</dbReference>
<dbReference type="Pfam" id="PF07287">
    <property type="entry name" value="AtuA"/>
    <property type="match status" value="1"/>
</dbReference>
<evidence type="ECO:0000313" key="4">
    <source>
        <dbReference type="EMBL" id="KAF5556059.1"/>
    </source>
</evidence>
<protein>
    <submittedName>
        <fullName evidence="4">Duf1446 domain-containing protein</fullName>
    </submittedName>
</protein>
<sequence>MASTIASSGVTNGSKSHSKRPVVIAGCSGGTVDRARALKDLSKLPNIDVIVGDWMSEADMTVNGAKRAELKKHVERIEELGQVHAGYHGNFLDKLAPALEHLHANNTKVACNAGGSNAHGLAVAVTKLVAERGLPLKVGWIEGDDVSDTIKSLIASKENDLASLTSGKPISEWPFEPLSAQCYLGGFGVARALRDCDIVICGRVADSSLCVGAAAWWHGWTEDHIDELARALVAGHLIECSTYSTGGCFSGFKKWHGNAVDLGFPIAIIDSTGETEITLEPGKDGEVSVETLTSQLVYEIQGPKYYNSSVIACLEGMQMEEVASNRVVVRGVRGLPPPTTTKVGITAAGGYRAEYHIYLAGLDIEEKVAMTKAQIIACMGPDNYSKFSLLEFQVLGRPDPEARRQDSATVDVRIFAQSSDPELLSPGKFLTWCKTNILQSCPGLTPTSDARQGVGIPYYEYWVTLMDQSLVKETVHLPTGQTVEILPSRNAVASQSKQDSYETSNPLPAGSWGPTRRAPLGSVVYGRSGDKSSDANVGFFVRNDDEWGWLRSTLTVQFIRQLLGDDDSGKPIERFEIHGLKAVHFLLKDHLDRGYSAGAGLDCLGKNLVEYLRAKVVDLPAIFLERGRI</sequence>